<feature type="domain" description="PIN" evidence="1">
    <location>
        <begin position="12"/>
        <end position="120"/>
    </location>
</feature>
<dbReference type="SMART" id="SM00670">
    <property type="entry name" value="PINc"/>
    <property type="match status" value="1"/>
</dbReference>
<reference evidence="2 3" key="1">
    <citation type="submission" date="2020-02" db="EMBL/GenBank/DDBJ databases">
        <title>Comparative genome analysis reveals the metabolism and evolution of the thermophilic archaeal genus Metallosphaera.</title>
        <authorList>
            <person name="Jiang C."/>
        </authorList>
    </citation>
    <scope>NUCLEOTIDE SEQUENCE [LARGE SCALE GENOMIC DNA]</scope>
    <source>
        <strain evidence="2 3">Ric-A</strain>
    </source>
</reference>
<evidence type="ECO:0000313" key="3">
    <source>
        <dbReference type="Proteomes" id="UP000509301"/>
    </source>
</evidence>
<protein>
    <submittedName>
        <fullName evidence="2">PIN domain-containing protein</fullName>
    </submittedName>
</protein>
<dbReference type="SUPFAM" id="SSF88723">
    <property type="entry name" value="PIN domain-like"/>
    <property type="match status" value="1"/>
</dbReference>
<name>A0A6N0NSU1_9CREN</name>
<evidence type="ECO:0000313" key="2">
    <source>
        <dbReference type="EMBL" id="QKQ99805.1"/>
    </source>
</evidence>
<dbReference type="Gene3D" id="3.40.50.1010">
    <property type="entry name" value="5'-nuclease"/>
    <property type="match status" value="1"/>
</dbReference>
<dbReference type="RefSeq" id="WP_174630142.1">
    <property type="nucleotide sequence ID" value="NZ_CP049074.1"/>
</dbReference>
<gene>
    <name evidence="2" type="ORF">GWK48_04840</name>
</gene>
<dbReference type="EMBL" id="CP049074">
    <property type="protein sequence ID" value="QKQ99805.1"/>
    <property type="molecule type" value="Genomic_DNA"/>
</dbReference>
<dbReference type="InterPro" id="IPR029060">
    <property type="entry name" value="PIN-like_dom_sf"/>
</dbReference>
<dbReference type="InterPro" id="IPR041120">
    <property type="entry name" value="PIN_9"/>
</dbReference>
<proteinExistence type="predicted"/>
<dbReference type="Proteomes" id="UP000509301">
    <property type="component" value="Chromosome"/>
</dbReference>
<evidence type="ECO:0000259" key="1">
    <source>
        <dbReference type="SMART" id="SM00670"/>
    </source>
</evidence>
<dbReference type="KEGG" id="mten:GWK48_04840"/>
<organism evidence="2 3">
    <name type="scientific">Metallosphaera tengchongensis</name>
    <dbReference type="NCBI Taxonomy" id="1532350"/>
    <lineage>
        <taxon>Archaea</taxon>
        <taxon>Thermoproteota</taxon>
        <taxon>Thermoprotei</taxon>
        <taxon>Sulfolobales</taxon>
        <taxon>Sulfolobaceae</taxon>
        <taxon>Metallosphaera</taxon>
    </lineage>
</organism>
<sequence length="143" mass="16811">MEISRMGSGGTLGVLVDTNVLIYVYDKADPFNNVIDFFDYKPNFYIHRLVLQELEILENKYKNSTKMQSRISLARKYLDTYKAWWIVIDSFSELPTDDALLKTAKEYNLFLFTNDELLRQRATKSHVRVIFLGKHGKLHITRE</sequence>
<accession>A0A6N0NSU1</accession>
<dbReference type="Pfam" id="PF18477">
    <property type="entry name" value="PIN_9"/>
    <property type="match status" value="1"/>
</dbReference>
<dbReference type="CDD" id="cd09879">
    <property type="entry name" value="PIN_VapC_AF0591-like"/>
    <property type="match status" value="1"/>
</dbReference>
<dbReference type="OrthoDB" id="35744at2157"/>
<keyword evidence="3" id="KW-1185">Reference proteome</keyword>
<dbReference type="GeneID" id="55641252"/>
<dbReference type="InterPro" id="IPR002716">
    <property type="entry name" value="PIN_dom"/>
</dbReference>
<dbReference type="AlphaFoldDB" id="A0A6N0NSU1"/>